<dbReference type="GO" id="GO:0006950">
    <property type="term" value="P:response to stress"/>
    <property type="evidence" value="ECO:0007669"/>
    <property type="project" value="UniProtKB-ARBA"/>
</dbReference>
<evidence type="ECO:0000256" key="3">
    <source>
        <dbReference type="ARBA" id="ARBA00022840"/>
    </source>
</evidence>
<dbReference type="PANTHER" id="PTHR45639:SF4">
    <property type="entry name" value="HSC70CB, ISOFORM G"/>
    <property type="match status" value="1"/>
</dbReference>
<dbReference type="Gene3D" id="1.20.1270.10">
    <property type="match status" value="1"/>
</dbReference>
<dbReference type="AlphaFoldDB" id="A0ABD6EG40"/>
<dbReference type="PANTHER" id="PTHR45639">
    <property type="entry name" value="HSC70CB, ISOFORM G-RELATED"/>
    <property type="match status" value="1"/>
</dbReference>
<accession>A0ABD6EG40</accession>
<dbReference type="Gene3D" id="3.30.420.40">
    <property type="match status" value="2"/>
</dbReference>
<dbReference type="InterPro" id="IPR029047">
    <property type="entry name" value="HSP70_peptide-bd_sf"/>
</dbReference>
<dbReference type="Gene3D" id="3.30.30.30">
    <property type="match status" value="1"/>
</dbReference>
<keyword evidence="2" id="KW-0547">Nucleotide-binding</keyword>
<comment type="caution">
    <text evidence="5">The sequence shown here is derived from an EMBL/GenBank/DDBJ whole genome shotgun (WGS) entry which is preliminary data.</text>
</comment>
<dbReference type="InterPro" id="IPR029048">
    <property type="entry name" value="HSP70_C_sf"/>
</dbReference>
<dbReference type="EMBL" id="JBGFUD010003701">
    <property type="protein sequence ID" value="MFH4978959.1"/>
    <property type="molecule type" value="Genomic_DNA"/>
</dbReference>
<evidence type="ECO:0000313" key="5">
    <source>
        <dbReference type="EMBL" id="MFH4978959.1"/>
    </source>
</evidence>
<dbReference type="InterPro" id="IPR043129">
    <property type="entry name" value="ATPase_NBD"/>
</dbReference>
<dbReference type="Gene3D" id="2.60.34.10">
    <property type="entry name" value="Substrate Binding Domain Of DNAk, Chain A, domain 1"/>
    <property type="match status" value="1"/>
</dbReference>
<keyword evidence="6" id="KW-1185">Reference proteome</keyword>
<dbReference type="SUPFAM" id="SSF100934">
    <property type="entry name" value="Heat shock protein 70kD (HSP70), C-terminal subdomain"/>
    <property type="match status" value="2"/>
</dbReference>
<evidence type="ECO:0000313" key="6">
    <source>
        <dbReference type="Proteomes" id="UP001608902"/>
    </source>
</evidence>
<dbReference type="SUPFAM" id="SSF100920">
    <property type="entry name" value="Heat shock protein 70kD (HSP70), peptide-binding domain"/>
    <property type="match status" value="1"/>
</dbReference>
<proteinExistence type="inferred from homology"/>
<dbReference type="PRINTS" id="PR00301">
    <property type="entry name" value="HEATSHOCK70"/>
</dbReference>
<feature type="compositionally biased region" description="Basic and acidic residues" evidence="4">
    <location>
        <begin position="785"/>
        <end position="798"/>
    </location>
</feature>
<gene>
    <name evidence="5" type="ORF">AB6A40_005668</name>
</gene>
<dbReference type="SUPFAM" id="SSF53067">
    <property type="entry name" value="Actin-like ATPase domain"/>
    <property type="match status" value="2"/>
</dbReference>
<evidence type="ECO:0000256" key="1">
    <source>
        <dbReference type="ARBA" id="ARBA00007381"/>
    </source>
</evidence>
<name>A0ABD6EG40_9BILA</name>
<dbReference type="FunFam" id="3.30.30.30:FF:000002">
    <property type="entry name" value="Heat shock 70 kDa protein 4"/>
    <property type="match status" value="1"/>
</dbReference>
<feature type="compositionally biased region" description="Basic and acidic residues" evidence="4">
    <location>
        <begin position="542"/>
        <end position="566"/>
    </location>
</feature>
<feature type="region of interest" description="Disordered" evidence="4">
    <location>
        <begin position="523"/>
        <end position="571"/>
    </location>
</feature>
<organism evidence="5 6">
    <name type="scientific">Gnathostoma spinigerum</name>
    <dbReference type="NCBI Taxonomy" id="75299"/>
    <lineage>
        <taxon>Eukaryota</taxon>
        <taxon>Metazoa</taxon>
        <taxon>Ecdysozoa</taxon>
        <taxon>Nematoda</taxon>
        <taxon>Chromadorea</taxon>
        <taxon>Rhabditida</taxon>
        <taxon>Spirurina</taxon>
        <taxon>Gnathostomatomorpha</taxon>
        <taxon>Gnathostomatoidea</taxon>
        <taxon>Gnathostomatidae</taxon>
        <taxon>Gnathostoma</taxon>
    </lineage>
</organism>
<feature type="region of interest" description="Disordered" evidence="4">
    <location>
        <begin position="768"/>
        <end position="835"/>
    </location>
</feature>
<sequence>MSVVGFDFGNYNCYIAVARGGGIEVLTNDYSLHGTPSCVSFGHKNRVMGVAAEQQLNTNVKNTIINFKHLIGRKYSDPITQALIPFIPCTLKRLNDDHIGLEVQFLNETRVFLPEQIVAALFCKLKQITAANLKDVKRVTDCVVSVPFYFTDTQRRCLLDAIKMADLNCLRIMNETTATALAYGIYKQDLPIDGQAPPRIVGFVDVGHMASQAAIVSFHKGKLKVLGTSYSLHVGGLAFDAVLRDHFCQLFKEKYKIDASKNTRAWVRLLNGCEKLKKQMSANSTKIPINVECLMNDIDVTGQMERSEFEELAAPLFEKLRAMLKNLLADCGVKPEEIHSVEIVGGSSRIPAVKKVIAEVFGKDPMTTMNQDEAIARGAAMECAILSPSFRVKEFSIKDSQPYCVKLTWESINGGEGGDSTVFVERDEFPFSKMITLNRYDPFRLTACYAFPNQIPHLSREIGTWVVKGVTPCENGEPRKVKVKVRINPSGVFLVCSANTYDTIPLGKDDVKKEEVMEVDKKVETTNEDQPMPPEEEAQNVEGEKQWERKGVKSDEKGVAEAEKGPKTKTIINDLPIEEKTTPFLDAELLRREELEFEAIDRREKERADAKNAVEEYVYYMRDKLCDSFAEFITPRDAEDFKRLLSSTEDWLYGEGEDTEKKIYEARLAELRKYGDPVQERYYEFCHRQEAYDSFDQAIMRARKAYEDYQRGGAAYAHLESKDMEKVIAAVTNKKMWLDQERAKQERKGKTETPSIFISQIRQEQQAFENVVNPILSKPKPTPPPKKEEKKETKKEAKSNGASLNTNPKATPADAPAGDSTRSASSTVVDDMDID</sequence>
<dbReference type="Pfam" id="PF00012">
    <property type="entry name" value="HSP70"/>
    <property type="match status" value="1"/>
</dbReference>
<dbReference type="Proteomes" id="UP001608902">
    <property type="component" value="Unassembled WGS sequence"/>
</dbReference>
<dbReference type="PROSITE" id="PS01036">
    <property type="entry name" value="HSP70_3"/>
    <property type="match status" value="1"/>
</dbReference>
<evidence type="ECO:0000256" key="4">
    <source>
        <dbReference type="SAM" id="MobiDB-lite"/>
    </source>
</evidence>
<dbReference type="InterPro" id="IPR018181">
    <property type="entry name" value="Heat_shock_70_CS"/>
</dbReference>
<feature type="compositionally biased region" description="Polar residues" evidence="4">
    <location>
        <begin position="800"/>
        <end position="809"/>
    </location>
</feature>
<dbReference type="FunFam" id="1.20.1270.10:FF:000002">
    <property type="entry name" value="Heat shock 70 kDa protein 4"/>
    <property type="match status" value="1"/>
</dbReference>
<protein>
    <submittedName>
        <fullName evidence="5">Uncharacterized protein</fullName>
    </submittedName>
</protein>
<dbReference type="Gene3D" id="3.90.640.10">
    <property type="entry name" value="Actin, Chain A, domain 4"/>
    <property type="match status" value="1"/>
</dbReference>
<evidence type="ECO:0000256" key="2">
    <source>
        <dbReference type="ARBA" id="ARBA00022741"/>
    </source>
</evidence>
<reference evidence="5 6" key="1">
    <citation type="submission" date="2024-08" db="EMBL/GenBank/DDBJ databases">
        <title>Gnathostoma spinigerum genome.</title>
        <authorList>
            <person name="Gonzalez-Bertolin B."/>
            <person name="Monzon S."/>
            <person name="Zaballos A."/>
            <person name="Jimenez P."/>
            <person name="Dekumyoy P."/>
            <person name="Varona S."/>
            <person name="Cuesta I."/>
            <person name="Sumanam S."/>
            <person name="Adisakwattana P."/>
            <person name="Gasser R.B."/>
            <person name="Hernandez-Gonzalez A."/>
            <person name="Young N.D."/>
            <person name="Perteguer M.J."/>
        </authorList>
    </citation>
    <scope>NUCLEOTIDE SEQUENCE [LARGE SCALE GENOMIC DNA]</scope>
    <source>
        <strain evidence="5">AL3</strain>
        <tissue evidence="5">Liver</tissue>
    </source>
</reference>
<dbReference type="InterPro" id="IPR013126">
    <property type="entry name" value="Hsp_70_fam"/>
</dbReference>
<dbReference type="FunFam" id="3.30.420.40:FF:000171">
    <property type="entry name" value="Heat shock 70 kDa protein 4"/>
    <property type="match status" value="2"/>
</dbReference>
<dbReference type="FunFam" id="3.90.640.10:FF:000004">
    <property type="entry name" value="Heat shock 70 kDa protein 4"/>
    <property type="match status" value="1"/>
</dbReference>
<comment type="similarity">
    <text evidence="1">Belongs to the heat shock protein 70 family.</text>
</comment>
<dbReference type="GO" id="GO:0005524">
    <property type="term" value="F:ATP binding"/>
    <property type="evidence" value="ECO:0007669"/>
    <property type="project" value="UniProtKB-KW"/>
</dbReference>
<keyword evidence="3" id="KW-0067">ATP-binding</keyword>